<dbReference type="AlphaFoldDB" id="A0A4U6VY27"/>
<accession>A0A4U6VY27</accession>
<proteinExistence type="predicted"/>
<dbReference type="OMA" id="HRAYSIT"/>
<dbReference type="Proteomes" id="UP000298652">
    <property type="component" value="Chromosome 2"/>
</dbReference>
<dbReference type="Gramene" id="TKW34432">
    <property type="protein sequence ID" value="TKW34432"/>
    <property type="gene ID" value="SEVIR_2G307200v2"/>
</dbReference>
<keyword evidence="2" id="KW-1185">Reference proteome</keyword>
<name>A0A4U6VY27_SETVI</name>
<protein>
    <submittedName>
        <fullName evidence="1">Uncharacterized protein</fullName>
    </submittedName>
</protein>
<dbReference type="EMBL" id="CM016553">
    <property type="protein sequence ID" value="TKW34432.1"/>
    <property type="molecule type" value="Genomic_DNA"/>
</dbReference>
<reference evidence="1" key="1">
    <citation type="submission" date="2019-03" db="EMBL/GenBank/DDBJ databases">
        <title>WGS assembly of Setaria viridis.</title>
        <authorList>
            <person name="Huang P."/>
            <person name="Jenkins J."/>
            <person name="Grimwood J."/>
            <person name="Barry K."/>
            <person name="Healey A."/>
            <person name="Mamidi S."/>
            <person name="Sreedasyam A."/>
            <person name="Shu S."/>
            <person name="Feldman M."/>
            <person name="Wu J."/>
            <person name="Yu Y."/>
            <person name="Chen C."/>
            <person name="Johnson J."/>
            <person name="Rokhsar D."/>
            <person name="Baxter I."/>
            <person name="Schmutz J."/>
            <person name="Brutnell T."/>
            <person name="Kellogg E."/>
        </authorList>
    </citation>
    <scope>NUCLEOTIDE SEQUENCE [LARGE SCALE GENOMIC DNA]</scope>
</reference>
<evidence type="ECO:0000313" key="2">
    <source>
        <dbReference type="Proteomes" id="UP000298652"/>
    </source>
</evidence>
<gene>
    <name evidence="1" type="ORF">SEVIR_2G307200v2</name>
</gene>
<evidence type="ECO:0000313" key="1">
    <source>
        <dbReference type="EMBL" id="TKW34432.1"/>
    </source>
</evidence>
<sequence length="110" mass="11880">MVLRNALSISAEALLLSRHITYSMAAASHGIVILPSLVKPNSSWDICKSSVKTVLVRYASGTSNRLPSTVYTTQWPLPATEVQQSSASFAAPQESRFLPNAAILCHFFAS</sequence>
<organism evidence="1 2">
    <name type="scientific">Setaria viridis</name>
    <name type="common">Green bristlegrass</name>
    <name type="synonym">Setaria italica subsp. viridis</name>
    <dbReference type="NCBI Taxonomy" id="4556"/>
    <lineage>
        <taxon>Eukaryota</taxon>
        <taxon>Viridiplantae</taxon>
        <taxon>Streptophyta</taxon>
        <taxon>Embryophyta</taxon>
        <taxon>Tracheophyta</taxon>
        <taxon>Spermatophyta</taxon>
        <taxon>Magnoliopsida</taxon>
        <taxon>Liliopsida</taxon>
        <taxon>Poales</taxon>
        <taxon>Poaceae</taxon>
        <taxon>PACMAD clade</taxon>
        <taxon>Panicoideae</taxon>
        <taxon>Panicodae</taxon>
        <taxon>Paniceae</taxon>
        <taxon>Cenchrinae</taxon>
        <taxon>Setaria</taxon>
    </lineage>
</organism>